<dbReference type="InterPro" id="IPR013108">
    <property type="entry name" value="Amidohydro_3"/>
</dbReference>
<dbReference type="FunFam" id="3.20.20.140:FF:000019">
    <property type="entry name" value="Cytosine deaminase"/>
    <property type="match status" value="1"/>
</dbReference>
<reference evidence="5 6" key="1">
    <citation type="submission" date="2015-12" db="EMBL/GenBank/DDBJ databases">
        <title>Complete genome sequence of a multi-drug resistant strain Acidovorax sp. 12322-1.</title>
        <authorList>
            <person name="Ming D."/>
            <person name="Wang M."/>
            <person name="Hu S."/>
            <person name="Zhou Y."/>
            <person name="Jiang T."/>
        </authorList>
    </citation>
    <scope>NUCLEOTIDE SEQUENCE [LARGE SCALE GENOMIC DNA]</scope>
    <source>
        <strain evidence="5 6">12322-1</strain>
    </source>
</reference>
<dbReference type="SUPFAM" id="SSF51556">
    <property type="entry name" value="Metallo-dependent hydrolases"/>
    <property type="match status" value="1"/>
</dbReference>
<organism evidence="5 6">
    <name type="scientific">Comamonas kerstersii</name>
    <dbReference type="NCBI Taxonomy" id="225992"/>
    <lineage>
        <taxon>Bacteria</taxon>
        <taxon>Pseudomonadati</taxon>
        <taxon>Pseudomonadota</taxon>
        <taxon>Betaproteobacteria</taxon>
        <taxon>Burkholderiales</taxon>
        <taxon>Comamonadaceae</taxon>
        <taxon>Comamonas</taxon>
    </lineage>
</organism>
<dbReference type="OrthoDB" id="9815027at2"/>
<dbReference type="PANTHER" id="PTHR32027">
    <property type="entry name" value="CYTOSINE DEAMINASE"/>
    <property type="match status" value="1"/>
</dbReference>
<dbReference type="NCBIfam" id="NF004636">
    <property type="entry name" value="PRK05985.1"/>
    <property type="match status" value="1"/>
</dbReference>
<dbReference type="GO" id="GO:0046872">
    <property type="term" value="F:metal ion binding"/>
    <property type="evidence" value="ECO:0007669"/>
    <property type="project" value="UniProtKB-KW"/>
</dbReference>
<evidence type="ECO:0000259" key="3">
    <source>
        <dbReference type="Pfam" id="PF07969"/>
    </source>
</evidence>
<dbReference type="InterPro" id="IPR052349">
    <property type="entry name" value="Metallo-hydrolase_Enzymes"/>
</dbReference>
<evidence type="ECO:0000256" key="2">
    <source>
        <dbReference type="ARBA" id="ARBA00022801"/>
    </source>
</evidence>
<dbReference type="Gene3D" id="3.20.20.140">
    <property type="entry name" value="Metal-dependent hydrolases"/>
    <property type="match status" value="1"/>
</dbReference>
<evidence type="ECO:0000256" key="1">
    <source>
        <dbReference type="ARBA" id="ARBA00022723"/>
    </source>
</evidence>
<dbReference type="STRING" id="225992.B5M06_03560"/>
<evidence type="ECO:0000313" key="5">
    <source>
        <dbReference type="EMBL" id="KUF43732.1"/>
    </source>
</evidence>
<keyword evidence="6" id="KW-1185">Reference proteome</keyword>
<dbReference type="RefSeq" id="WP_054065762.1">
    <property type="nucleotide sequence ID" value="NZ_CP020121.1"/>
</dbReference>
<dbReference type="InterPro" id="IPR032466">
    <property type="entry name" value="Metal_Hydrolase"/>
</dbReference>
<dbReference type="SUPFAM" id="SSF51338">
    <property type="entry name" value="Composite domain of metallo-dependent hydrolases"/>
    <property type="match status" value="1"/>
</dbReference>
<gene>
    <name evidence="5" type="ORF">AS359_05110</name>
    <name evidence="4" type="ORF">B5M06_03560</name>
</gene>
<dbReference type="Proteomes" id="UP000053300">
    <property type="component" value="Unassembled WGS sequence"/>
</dbReference>
<dbReference type="AlphaFoldDB" id="A0A0W7Z946"/>
<accession>A0A1V0BC94</accession>
<accession>A0A0W7Z946</accession>
<dbReference type="Pfam" id="PF07969">
    <property type="entry name" value="Amidohydro_3"/>
    <property type="match status" value="1"/>
</dbReference>
<name>A0A0W7Z946_9BURK</name>
<dbReference type="EMBL" id="LPXH01000001">
    <property type="protein sequence ID" value="KUF43732.1"/>
    <property type="molecule type" value="Genomic_DNA"/>
</dbReference>
<dbReference type="GO" id="GO:0019239">
    <property type="term" value="F:deaminase activity"/>
    <property type="evidence" value="ECO:0007669"/>
    <property type="project" value="UniProtKB-ARBA"/>
</dbReference>
<reference evidence="4 7" key="2">
    <citation type="submission" date="2017-03" db="EMBL/GenBank/DDBJ databases">
        <title>Rapid Whole Genome Sequencing of Comamonas kerstersii Causing Continuous ambulatory Peritoneal Dialysis-Associated Peritonitis.</title>
        <authorList>
            <person name="Zheng B."/>
        </authorList>
    </citation>
    <scope>NUCLEOTIDE SEQUENCE [LARGE SCALE GENOMIC DNA]</scope>
    <source>
        <strain evidence="4 7">8943</strain>
    </source>
</reference>
<accession>A0A1V3TMH0</accession>
<evidence type="ECO:0000313" key="7">
    <source>
        <dbReference type="Proteomes" id="UP000242792"/>
    </source>
</evidence>
<dbReference type="Gene3D" id="2.30.40.10">
    <property type="entry name" value="Urease, subunit C, domain 1"/>
    <property type="match status" value="1"/>
</dbReference>
<dbReference type="PANTHER" id="PTHR32027:SF9">
    <property type="entry name" value="BLL3847 PROTEIN"/>
    <property type="match status" value="1"/>
</dbReference>
<dbReference type="CDD" id="cd01293">
    <property type="entry name" value="Bact_CD"/>
    <property type="match status" value="1"/>
</dbReference>
<keyword evidence="1" id="KW-0479">Metal-binding</keyword>
<sequence length="395" mass="42245">MNDRIFINAVDMDGAPVHVAVQQGRITSMASECPVLPHAEVVDVAGHVLLPGFVDGHIHLDKSFVGDRWHSHQPVSSLRERLAVEKQALASARPMVARAEALMAQAAGFGTMAMRCHVDVDATTQLTHLEAVLQAHAKWEQWLEIELVAFPQAGVVSCPGTAQVLDQAMRAGAQVVGGIDPTTFDGDPDGQLDVVFDLAERHAAKVDIHLHEPGEICMADLQRIAARTEALGMQGRVAVSHAYGLGDLDDAALQRIAEVLARAGIAIMTNAPGNHGFPPVLKLREAGVRVFSGNDNIQDAWWPFGNGDMLQRAMLVAYRSGFYTDADLRVALDMATHASAAVMGKADYGLQPGHAADFVLVQAPNAAAAVATAPYARKVVRKGEIWQLPEAVAAR</sequence>
<dbReference type="KEGG" id="cke:B5M06_03560"/>
<feature type="domain" description="Amidohydrolase 3" evidence="3">
    <location>
        <begin position="40"/>
        <end position="385"/>
    </location>
</feature>
<dbReference type="GeneID" id="83038394"/>
<proteinExistence type="predicted"/>
<evidence type="ECO:0000313" key="4">
    <source>
        <dbReference type="EMBL" id="AQZ97481.1"/>
    </source>
</evidence>
<dbReference type="GO" id="GO:0016814">
    <property type="term" value="F:hydrolase activity, acting on carbon-nitrogen (but not peptide) bonds, in cyclic amidines"/>
    <property type="evidence" value="ECO:0007669"/>
    <property type="project" value="TreeGrafter"/>
</dbReference>
<dbReference type="EMBL" id="CP020121">
    <property type="protein sequence ID" value="AQZ97481.1"/>
    <property type="molecule type" value="Genomic_DNA"/>
</dbReference>
<keyword evidence="2" id="KW-0378">Hydrolase</keyword>
<dbReference type="Proteomes" id="UP000242792">
    <property type="component" value="Chromosome"/>
</dbReference>
<evidence type="ECO:0000313" key="6">
    <source>
        <dbReference type="Proteomes" id="UP000053300"/>
    </source>
</evidence>
<dbReference type="InterPro" id="IPR011059">
    <property type="entry name" value="Metal-dep_hydrolase_composite"/>
</dbReference>
<protein>
    <submittedName>
        <fullName evidence="5">Cytosine deaminase</fullName>
    </submittedName>
</protein>